<evidence type="ECO:0000256" key="6">
    <source>
        <dbReference type="PIRSR" id="PIRSR630564-2"/>
    </source>
</evidence>
<feature type="compositionally biased region" description="Low complexity" evidence="7">
    <location>
        <begin position="67"/>
        <end position="78"/>
    </location>
</feature>
<dbReference type="Pfam" id="PF02893">
    <property type="entry name" value="GRAM"/>
    <property type="match status" value="1"/>
</dbReference>
<evidence type="ECO:0000259" key="8">
    <source>
        <dbReference type="PROSITE" id="PS51339"/>
    </source>
</evidence>
<dbReference type="SMART" id="SM00404">
    <property type="entry name" value="PTPc_motif"/>
    <property type="match status" value="1"/>
</dbReference>
<dbReference type="SUPFAM" id="SSF50729">
    <property type="entry name" value="PH domain-like"/>
    <property type="match status" value="1"/>
</dbReference>
<feature type="compositionally biased region" description="Polar residues" evidence="7">
    <location>
        <begin position="11"/>
        <end position="25"/>
    </location>
</feature>
<organism>
    <name type="scientific">Branchiostoma floridae</name>
    <name type="common">Florida lancelet</name>
    <name type="synonym">Amphioxus</name>
    <dbReference type="NCBI Taxonomy" id="7739"/>
    <lineage>
        <taxon>Eukaryota</taxon>
        <taxon>Metazoa</taxon>
        <taxon>Chordata</taxon>
        <taxon>Cephalochordata</taxon>
        <taxon>Leptocardii</taxon>
        <taxon>Amphioxiformes</taxon>
        <taxon>Branchiostomatidae</taxon>
        <taxon>Branchiostoma</taxon>
    </lineage>
</organism>
<feature type="domain" description="Myotubularin phosphatase" evidence="8">
    <location>
        <begin position="363"/>
        <end position="747"/>
    </location>
</feature>
<dbReference type="Gene3D" id="2.30.29.30">
    <property type="entry name" value="Pleckstrin-homology domain (PH domain)/Phosphotyrosine-binding domain (PTB)"/>
    <property type="match status" value="1"/>
</dbReference>
<feature type="compositionally biased region" description="Basic and acidic residues" evidence="7">
    <location>
        <begin position="828"/>
        <end position="843"/>
    </location>
</feature>
<evidence type="ECO:0000256" key="3">
    <source>
        <dbReference type="ARBA" id="ARBA00012903"/>
    </source>
</evidence>
<dbReference type="InterPro" id="IPR004182">
    <property type="entry name" value="GRAM"/>
</dbReference>
<feature type="active site" description="Phosphocysteine intermediate" evidence="5">
    <location>
        <position position="575"/>
    </location>
</feature>
<reference evidence="9" key="1">
    <citation type="journal article" date="2008" name="Nature">
        <title>The amphioxus genome and the evolution of the chordate karyotype.</title>
        <authorList>
            <consortium name="US DOE Joint Genome Institute (JGI-PGF)"/>
            <person name="Putnam N.H."/>
            <person name="Butts T."/>
            <person name="Ferrier D.E.K."/>
            <person name="Furlong R.F."/>
            <person name="Hellsten U."/>
            <person name="Kawashima T."/>
            <person name="Robinson-Rechavi M."/>
            <person name="Shoguchi E."/>
            <person name="Terry A."/>
            <person name="Yu J.-K."/>
            <person name="Benito-Gutierrez E.L."/>
            <person name="Dubchak I."/>
            <person name="Garcia-Fernandez J."/>
            <person name="Gibson-Brown J.J."/>
            <person name="Grigoriev I.V."/>
            <person name="Horton A.C."/>
            <person name="de Jong P.J."/>
            <person name="Jurka J."/>
            <person name="Kapitonov V.V."/>
            <person name="Kohara Y."/>
            <person name="Kuroki Y."/>
            <person name="Lindquist E."/>
            <person name="Lucas S."/>
            <person name="Osoegawa K."/>
            <person name="Pennacchio L.A."/>
            <person name="Salamov A.A."/>
            <person name="Satou Y."/>
            <person name="Sauka-Spengler T."/>
            <person name="Schmutz J."/>
            <person name="Shin-I T."/>
            <person name="Toyoda A."/>
            <person name="Bronner-Fraser M."/>
            <person name="Fujiyama A."/>
            <person name="Holland L.Z."/>
            <person name="Holland P.W.H."/>
            <person name="Satoh N."/>
            <person name="Rokhsar D.S."/>
        </authorList>
    </citation>
    <scope>NUCLEOTIDE SEQUENCE [LARGE SCALE GENOMIC DNA]</scope>
    <source>
        <strain evidence="9">S238N-H82</strain>
        <tissue evidence="9">Testes</tissue>
    </source>
</reference>
<dbReference type="Pfam" id="PF06602">
    <property type="entry name" value="Myotub-related"/>
    <property type="match status" value="1"/>
</dbReference>
<evidence type="ECO:0000256" key="4">
    <source>
        <dbReference type="ARBA" id="ARBA00023098"/>
    </source>
</evidence>
<comment type="subcellular location">
    <subcellularLocation>
        <location evidence="1">Endomembrane system</location>
        <topology evidence="1">Peripheral membrane protein</topology>
    </subcellularLocation>
</comment>
<dbReference type="GO" id="GO:0012505">
    <property type="term" value="C:endomembrane system"/>
    <property type="evidence" value="ECO:0007669"/>
    <property type="project" value="UniProtKB-SubCell"/>
</dbReference>
<sequence length="861" mass="97874">MDKSEGRERQPQGSAGSLSVSSDGKTGSSAEATSGAAATTPGSTPGSTRSSSGRSRTSSQDQAKPGSPSASASSSVSDSQENLQAQELKVRMFLCLRLTGVKVRMFLCLRLTGEPTGAGTQGKDVPADVLDSQEVKKQGKDVSDSQESRLTGAQGKVLLASVSDSQENLQAQELKVLRDANSKLAQPDDPPLMPGEKLQAIAKDVTYLCPFMGPVRGVLSVTNYKLYFKGNNRVGQGRVKGNNRVGQGQFKDNNKVGQGQVKGNNMVGQGRIKSNNRDPPFIVDVPLGVVSRVEKVGGQSSRGENSYGLDVFCKDMRNLRFAHKQENHSRRLVFEKLQQYAFPVNNKLPFFAFEYKEKFSTNGWKVYSPVEEFKRLGLPNDAWRITKVNENYEFCDTYPGVLSVPKAASDDDLRRVGVFRSRCRIPALSWIHPESQATISRCSQPLVGVGGKRCRDDEKYLQLIMDANAQSHKLYIMDARPNVNAVANKAKGGGYESEDAYQNVELVFLDIHNIHVMRESLRKLRDMLYPSIDDHHWLSNLEATHWLEHIKLILAGAVRVADKVESHKTSVVVHCSDGWDRTAQLTALAMLMLDPFYRTIRGFELLIEKEWISFGHKFATRLGHGDKNHADADRSPVFLQFIDCVWQISRQFPVALEFNEQFLITILDHAYSCLFGTFLCNAEQIQDKEHQHVTLHPLASLRRIELWKAYYIRWNPRMRPQVSYYIRWNPRMRPQVSYYIRWNPRMRPQVSYYIRWNPCMRPQVSYYIRWNPRMRPQVSYFIRWNPRMRPQVSYYIRWNPRMRPQEPLSQRNRELLELRAQLQKRVEELQQEVGTKKSSREGSPDSSPTQAVTVIEDICPG</sequence>
<proteinExistence type="inferred from homology"/>
<accession>C3ZL63</accession>
<dbReference type="PROSITE" id="PS00383">
    <property type="entry name" value="TYR_PHOSPHATASE_1"/>
    <property type="match status" value="1"/>
</dbReference>
<dbReference type="InterPro" id="IPR029021">
    <property type="entry name" value="Prot-tyrosine_phosphatase-like"/>
</dbReference>
<comment type="similarity">
    <text evidence="2">Belongs to the protein-tyrosine phosphatase family. Non-receptor class myotubularin subfamily.</text>
</comment>
<dbReference type="EMBL" id="GG666640">
    <property type="protein sequence ID" value="EEN46745.1"/>
    <property type="molecule type" value="Genomic_DNA"/>
</dbReference>
<feature type="binding site" evidence="6">
    <location>
        <begin position="575"/>
        <end position="581"/>
    </location>
    <ligand>
        <name>substrate</name>
    </ligand>
</feature>
<dbReference type="PANTHER" id="PTHR10807:SF128">
    <property type="entry name" value="PHOSPHATIDYLINOSITOL-3,5-BISPHOSPHATE 3-PHOSPHATASE"/>
    <property type="match status" value="1"/>
</dbReference>
<feature type="compositionally biased region" description="Polar residues" evidence="7">
    <location>
        <begin position="255"/>
        <end position="265"/>
    </location>
</feature>
<dbReference type="InParanoid" id="C3ZL63"/>
<feature type="region of interest" description="Disordered" evidence="7">
    <location>
        <begin position="828"/>
        <end position="861"/>
    </location>
</feature>
<evidence type="ECO:0000313" key="9">
    <source>
        <dbReference type="EMBL" id="EEN46745.1"/>
    </source>
</evidence>
<feature type="binding site" evidence="6">
    <location>
        <begin position="513"/>
        <end position="514"/>
    </location>
    <ligand>
        <name>substrate</name>
    </ligand>
</feature>
<dbReference type="InterPro" id="IPR003595">
    <property type="entry name" value="Tyr_Pase_cat"/>
</dbReference>
<dbReference type="CDD" id="cd14535">
    <property type="entry name" value="PTP-MTM1-like"/>
    <property type="match status" value="1"/>
</dbReference>
<dbReference type="InterPro" id="IPR010569">
    <property type="entry name" value="Myotubularin-like_Pase_dom"/>
</dbReference>
<gene>
    <name evidence="9" type="ORF">BRAFLDRAFT_121921</name>
</gene>
<dbReference type="FunCoup" id="C3ZL63">
    <property type="interactions" value="313"/>
</dbReference>
<keyword evidence="4" id="KW-0443">Lipid metabolism</keyword>
<dbReference type="InterPro" id="IPR011993">
    <property type="entry name" value="PH-like_dom_sf"/>
</dbReference>
<dbReference type="STRING" id="7739.C3ZL63"/>
<feature type="compositionally biased region" description="Basic and acidic residues" evidence="7">
    <location>
        <begin position="1"/>
        <end position="10"/>
    </location>
</feature>
<dbReference type="GO" id="GO:0005737">
    <property type="term" value="C:cytoplasm"/>
    <property type="evidence" value="ECO:0007669"/>
    <property type="project" value="UniProtKB-ARBA"/>
</dbReference>
<name>C3ZL63_BRAFL</name>
<evidence type="ECO:0000256" key="2">
    <source>
        <dbReference type="ARBA" id="ARBA00007471"/>
    </source>
</evidence>
<feature type="compositionally biased region" description="Low complexity" evidence="7">
    <location>
        <begin position="26"/>
        <end position="59"/>
    </location>
</feature>
<feature type="binding site" evidence="6">
    <location>
        <begin position="488"/>
        <end position="491"/>
    </location>
    <ligand>
        <name>substrate</name>
    </ligand>
</feature>
<dbReference type="InterPro" id="IPR030564">
    <property type="entry name" value="Myotubularin"/>
</dbReference>
<dbReference type="PROSITE" id="PS51339">
    <property type="entry name" value="PPASE_MYOTUBULARIN"/>
    <property type="match status" value="1"/>
</dbReference>
<feature type="region of interest" description="Disordered" evidence="7">
    <location>
        <begin position="238"/>
        <end position="265"/>
    </location>
</feature>
<dbReference type="SUPFAM" id="SSF52799">
    <property type="entry name" value="(Phosphotyrosine protein) phosphatases II"/>
    <property type="match status" value="1"/>
</dbReference>
<protein>
    <recommendedName>
        <fullName evidence="3">phosphatidylinositol-3,5-bisphosphate 3-phosphatase</fullName>
        <ecNumber evidence="3">3.1.3.95</ecNumber>
    </recommendedName>
</protein>
<feature type="compositionally biased region" description="Basic and acidic residues" evidence="7">
    <location>
        <begin position="133"/>
        <end position="147"/>
    </location>
</feature>
<evidence type="ECO:0000256" key="7">
    <source>
        <dbReference type="SAM" id="MobiDB-lite"/>
    </source>
</evidence>
<dbReference type="GO" id="GO:0006629">
    <property type="term" value="P:lipid metabolic process"/>
    <property type="evidence" value="ECO:0007669"/>
    <property type="project" value="UniProtKB-KW"/>
</dbReference>
<dbReference type="AlphaFoldDB" id="C3ZL63"/>
<dbReference type="GO" id="GO:0052629">
    <property type="term" value="F:phosphatidylinositol-3,5-bisphosphate 3-phosphatase activity"/>
    <property type="evidence" value="ECO:0007669"/>
    <property type="project" value="UniProtKB-EC"/>
</dbReference>
<evidence type="ECO:0000256" key="5">
    <source>
        <dbReference type="PIRSR" id="PIRSR630564-1"/>
    </source>
</evidence>
<feature type="region of interest" description="Disordered" evidence="7">
    <location>
        <begin position="1"/>
        <end position="78"/>
    </location>
</feature>
<feature type="region of interest" description="Disordered" evidence="7">
    <location>
        <begin position="113"/>
        <end position="150"/>
    </location>
</feature>
<dbReference type="EC" id="3.1.3.95" evidence="3"/>
<dbReference type="SMART" id="SM00568">
    <property type="entry name" value="GRAM"/>
    <property type="match status" value="1"/>
</dbReference>
<dbReference type="eggNOG" id="KOG4471">
    <property type="taxonomic scope" value="Eukaryota"/>
</dbReference>
<evidence type="ECO:0000256" key="1">
    <source>
        <dbReference type="ARBA" id="ARBA00004184"/>
    </source>
</evidence>
<dbReference type="InterPro" id="IPR016130">
    <property type="entry name" value="Tyr_Pase_AS"/>
</dbReference>
<dbReference type="PANTHER" id="PTHR10807">
    <property type="entry name" value="MYOTUBULARIN-RELATED"/>
    <property type="match status" value="1"/>
</dbReference>